<feature type="transmembrane region" description="Helical" evidence="2">
    <location>
        <begin position="15"/>
        <end position="44"/>
    </location>
</feature>
<dbReference type="Proteomes" id="UP000054858">
    <property type="component" value="Unassembled WGS sequence"/>
</dbReference>
<dbReference type="InterPro" id="IPR007686">
    <property type="entry name" value="YutG/PgpA"/>
</dbReference>
<keyword evidence="1" id="KW-0442">Lipid degradation</keyword>
<dbReference type="UniPathway" id="UPA00084">
    <property type="reaction ID" value="UER00504"/>
</dbReference>
<sequence>MNAIKLSNRVWQDPVYFIAFGFGSGLAPVAPGTWGTLAAIPVYLLLTGSSWSIYLGCVITAFLLGVYVSEKVSNDLGVHDYSGIVWDEVVGYLITMFLAPPGVIWMVIGFLLFRIFDIWKPQPIRLIDKHVQGGLGIMLDDVLAAIPAWVILQLLAWGFA</sequence>
<comment type="subcellular location">
    <subcellularLocation>
        <location evidence="1">Cell inner membrane</location>
        <topology evidence="1">Multi-pass membrane protein</topology>
    </subcellularLocation>
</comment>
<dbReference type="PANTHER" id="PTHR36305">
    <property type="entry name" value="PHOSPHATIDYLGLYCEROPHOSPHATASE A"/>
    <property type="match status" value="1"/>
</dbReference>
<evidence type="ECO:0000256" key="1">
    <source>
        <dbReference type="PIRNR" id="PIRNR006162"/>
    </source>
</evidence>
<gene>
    <name evidence="4" type="primary">pgpA</name>
    <name evidence="4" type="ORF">Loak_1492</name>
</gene>
<comment type="caution">
    <text evidence="4">The sequence shown here is derived from an EMBL/GenBank/DDBJ whole genome shotgun (WGS) entry which is preliminary data.</text>
</comment>
<dbReference type="GO" id="GO:0008962">
    <property type="term" value="F:phosphatidylglycerophosphatase activity"/>
    <property type="evidence" value="ECO:0007669"/>
    <property type="project" value="UniProtKB-EC"/>
</dbReference>
<accession>A0A0W0WZW2</accession>
<dbReference type="RefSeq" id="WP_025385332.1">
    <property type="nucleotide sequence ID" value="NZ_LCUA01000002.1"/>
</dbReference>
<protein>
    <recommendedName>
        <fullName evidence="1">Phosphatidylglycerophosphatase A</fullName>
        <ecNumber evidence="1">3.1.3.27</ecNumber>
    </recommendedName>
    <alternativeName>
        <fullName evidence="1">Phosphatidylglycerolphosphate phosphatase A</fullName>
    </alternativeName>
</protein>
<evidence type="ECO:0000313" key="4">
    <source>
        <dbReference type="EMBL" id="KTD37816.1"/>
    </source>
</evidence>
<comment type="pathway">
    <text evidence="1">Phospholipid metabolism; phosphatidylglycerol biosynthesis; phosphatidylglycerol from CDP-diacylglycerol: step 2/2.</text>
</comment>
<keyword evidence="1" id="KW-0595">Phospholipid degradation</keyword>
<dbReference type="PATRIC" id="fig|29423.5.peg.1565"/>
<keyword evidence="1 2" id="KW-0812">Transmembrane</keyword>
<dbReference type="AlphaFoldDB" id="A0A0W0WZW2"/>
<keyword evidence="1" id="KW-1003">Cell membrane</keyword>
<name>A0A0W0WZW2_9GAMM</name>
<dbReference type="GO" id="GO:0005886">
    <property type="term" value="C:plasma membrane"/>
    <property type="evidence" value="ECO:0007669"/>
    <property type="project" value="UniProtKB-SubCell"/>
</dbReference>
<comment type="catalytic activity">
    <reaction evidence="1">
        <text>a 1,2-diacyl-sn-glycero-3-phospho-(1'-sn-glycero-3'-phosphate) + H2O = a 1,2-diacyl-sn-glycero-3-phospho-(1'-sn-glycerol) + phosphate</text>
        <dbReference type="Rhea" id="RHEA:33751"/>
        <dbReference type="ChEBI" id="CHEBI:15377"/>
        <dbReference type="ChEBI" id="CHEBI:43474"/>
        <dbReference type="ChEBI" id="CHEBI:60110"/>
        <dbReference type="ChEBI" id="CHEBI:64716"/>
        <dbReference type="EC" id="3.1.3.27"/>
    </reaction>
</comment>
<keyword evidence="1" id="KW-0479">Metal-binding</keyword>
<feature type="transmembrane region" description="Helical" evidence="2">
    <location>
        <begin position="51"/>
        <end position="69"/>
    </location>
</feature>
<evidence type="ECO:0000259" key="3">
    <source>
        <dbReference type="Pfam" id="PF04608"/>
    </source>
</evidence>
<keyword evidence="1 2" id="KW-0472">Membrane</keyword>
<dbReference type="PIRSF" id="PIRSF006162">
    <property type="entry name" value="PgpA"/>
    <property type="match status" value="1"/>
</dbReference>
<dbReference type="PANTHER" id="PTHR36305:SF1">
    <property type="entry name" value="PHOSPHATIDYLGLYCEROPHOSPHATASE A"/>
    <property type="match status" value="1"/>
</dbReference>
<keyword evidence="1" id="KW-0443">Lipid metabolism</keyword>
<dbReference type="EC" id="3.1.3.27" evidence="1"/>
<dbReference type="SUPFAM" id="SSF101307">
    <property type="entry name" value="YutG-like"/>
    <property type="match status" value="1"/>
</dbReference>
<keyword evidence="1" id="KW-0997">Cell inner membrane</keyword>
<feature type="transmembrane region" description="Helical" evidence="2">
    <location>
        <begin position="89"/>
        <end position="113"/>
    </location>
</feature>
<feature type="transmembrane region" description="Helical" evidence="2">
    <location>
        <begin position="134"/>
        <end position="159"/>
    </location>
</feature>
<dbReference type="CDD" id="cd06971">
    <property type="entry name" value="PgpA"/>
    <property type="match status" value="1"/>
</dbReference>
<organism evidence="4 5">
    <name type="scientific">Legionella oakridgensis</name>
    <dbReference type="NCBI Taxonomy" id="29423"/>
    <lineage>
        <taxon>Bacteria</taxon>
        <taxon>Pseudomonadati</taxon>
        <taxon>Pseudomonadota</taxon>
        <taxon>Gammaproteobacteria</taxon>
        <taxon>Legionellales</taxon>
        <taxon>Legionellaceae</taxon>
        <taxon>Legionella</taxon>
    </lineage>
</organism>
<evidence type="ECO:0000256" key="2">
    <source>
        <dbReference type="SAM" id="Phobius"/>
    </source>
</evidence>
<proteinExistence type="predicted"/>
<keyword evidence="2" id="KW-1133">Transmembrane helix</keyword>
<keyword evidence="1" id="KW-0378">Hydrolase</keyword>
<keyword evidence="1" id="KW-1208">Phospholipid metabolism</keyword>
<dbReference type="InterPro" id="IPR036681">
    <property type="entry name" value="PgpA-like_sf"/>
</dbReference>
<dbReference type="InterPro" id="IPR026037">
    <property type="entry name" value="PgpA"/>
</dbReference>
<feature type="domain" description="YutG/PgpA" evidence="3">
    <location>
        <begin position="18"/>
        <end position="155"/>
    </location>
</feature>
<dbReference type="Pfam" id="PF04608">
    <property type="entry name" value="PgpA"/>
    <property type="match status" value="1"/>
</dbReference>
<dbReference type="GO" id="GO:0009395">
    <property type="term" value="P:phospholipid catabolic process"/>
    <property type="evidence" value="ECO:0007669"/>
    <property type="project" value="UniProtKB-KW"/>
</dbReference>
<comment type="cofactor">
    <cofactor evidence="1">
        <name>Mg(2+)</name>
        <dbReference type="ChEBI" id="CHEBI:18420"/>
    </cofactor>
</comment>
<keyword evidence="1" id="KW-0460">Magnesium</keyword>
<reference evidence="4 5" key="1">
    <citation type="submission" date="2015-11" db="EMBL/GenBank/DDBJ databases">
        <title>Genomic analysis of 38 Legionella species identifies large and diverse effector repertoires.</title>
        <authorList>
            <person name="Burstein D."/>
            <person name="Amaro F."/>
            <person name="Zusman T."/>
            <person name="Lifshitz Z."/>
            <person name="Cohen O."/>
            <person name="Gilbert J.A."/>
            <person name="Pupko T."/>
            <person name="Shuman H.A."/>
            <person name="Segal G."/>
        </authorList>
    </citation>
    <scope>NUCLEOTIDE SEQUENCE [LARGE SCALE GENOMIC DNA]</scope>
    <source>
        <strain evidence="4 5">Oak Ridge-10</strain>
    </source>
</reference>
<dbReference type="GO" id="GO:0046872">
    <property type="term" value="F:metal ion binding"/>
    <property type="evidence" value="ECO:0007669"/>
    <property type="project" value="UniProtKB-KW"/>
</dbReference>
<dbReference type="EMBL" id="LNYP01000029">
    <property type="protein sequence ID" value="KTD37816.1"/>
    <property type="molecule type" value="Genomic_DNA"/>
</dbReference>
<evidence type="ECO:0000313" key="5">
    <source>
        <dbReference type="Proteomes" id="UP000054858"/>
    </source>
</evidence>
<dbReference type="GO" id="GO:0006655">
    <property type="term" value="P:phosphatidylglycerol biosynthetic process"/>
    <property type="evidence" value="ECO:0007669"/>
    <property type="project" value="UniProtKB-UniPathway"/>
</dbReference>
<comment type="function">
    <text evidence="1">Lipid phosphatase which dephosphorylates phosphatidylglycerophosphate (PGP) to phosphatidylglycerol (PG).</text>
</comment>